<accession>Q7UWH9</accession>
<name>Q7UWH9_RHOBA</name>
<dbReference type="AlphaFoldDB" id="Q7UWH9"/>
<evidence type="ECO:0000313" key="3">
    <source>
        <dbReference type="Proteomes" id="UP000001025"/>
    </source>
</evidence>
<evidence type="ECO:0000256" key="1">
    <source>
        <dbReference type="SAM" id="MobiDB-lite"/>
    </source>
</evidence>
<dbReference type="EMBL" id="BX294136">
    <property type="protein sequence ID" value="CAD72384.1"/>
    <property type="molecule type" value="Genomic_DNA"/>
</dbReference>
<evidence type="ECO:0000313" key="2">
    <source>
        <dbReference type="EMBL" id="CAD72384.1"/>
    </source>
</evidence>
<proteinExistence type="predicted"/>
<dbReference type="STRING" id="243090.RB2021"/>
<dbReference type="InParanoid" id="Q7UWH9"/>
<sequence length="40" mass="4778">MVPHRDEHHPTRDSISLTPRFVPKHRLGRQVRPDLRLVNL</sequence>
<dbReference type="HOGENOM" id="CLU_3295569_0_0_0"/>
<gene>
    <name evidence="2" type="ordered locus">RB2021</name>
</gene>
<dbReference type="Proteomes" id="UP000001025">
    <property type="component" value="Chromosome"/>
</dbReference>
<reference evidence="2 3" key="1">
    <citation type="journal article" date="2003" name="Proc. Natl. Acad. Sci. U.S.A.">
        <title>Complete genome sequence of the marine planctomycete Pirellula sp. strain 1.</title>
        <authorList>
            <person name="Gloeckner F.O."/>
            <person name="Kube M."/>
            <person name="Bauer M."/>
            <person name="Teeling H."/>
            <person name="Lombardot T."/>
            <person name="Ludwig W."/>
            <person name="Gade D."/>
            <person name="Beck A."/>
            <person name="Borzym K."/>
            <person name="Heitmann K."/>
            <person name="Rabus R."/>
            <person name="Schlesner H."/>
            <person name="Amann R."/>
            <person name="Reinhardt R."/>
        </authorList>
    </citation>
    <scope>NUCLEOTIDE SEQUENCE [LARGE SCALE GENOMIC DNA]</scope>
    <source>
        <strain evidence="3">DSM 10527 / NCIMB 13988 / SH1</strain>
    </source>
</reference>
<keyword evidence="3" id="KW-1185">Reference proteome</keyword>
<protein>
    <submittedName>
        <fullName evidence="2">Uncharacterized protein</fullName>
    </submittedName>
</protein>
<dbReference type="EnsemblBacteria" id="CAD72384">
    <property type="protein sequence ID" value="CAD72384"/>
    <property type="gene ID" value="RB2021"/>
</dbReference>
<dbReference type="PATRIC" id="fig|243090.15.peg.923"/>
<organism evidence="2 3">
    <name type="scientific">Rhodopirellula baltica (strain DSM 10527 / NCIMB 13988 / SH1)</name>
    <dbReference type="NCBI Taxonomy" id="243090"/>
    <lineage>
        <taxon>Bacteria</taxon>
        <taxon>Pseudomonadati</taxon>
        <taxon>Planctomycetota</taxon>
        <taxon>Planctomycetia</taxon>
        <taxon>Pirellulales</taxon>
        <taxon>Pirellulaceae</taxon>
        <taxon>Rhodopirellula</taxon>
    </lineage>
</organism>
<dbReference type="KEGG" id="rba:RB2021"/>
<feature type="region of interest" description="Disordered" evidence="1">
    <location>
        <begin position="1"/>
        <end position="21"/>
    </location>
</feature>
<feature type="compositionally biased region" description="Basic and acidic residues" evidence="1">
    <location>
        <begin position="1"/>
        <end position="12"/>
    </location>
</feature>